<accession>A0ABP8ALI9</accession>
<reference evidence="2" key="1">
    <citation type="journal article" date="2019" name="Int. J. Syst. Evol. Microbiol.">
        <title>The Global Catalogue of Microorganisms (GCM) 10K type strain sequencing project: providing services to taxonomists for standard genome sequencing and annotation.</title>
        <authorList>
            <consortium name="The Broad Institute Genomics Platform"/>
            <consortium name="The Broad Institute Genome Sequencing Center for Infectious Disease"/>
            <person name="Wu L."/>
            <person name="Ma J."/>
        </authorList>
    </citation>
    <scope>NUCLEOTIDE SEQUENCE [LARGE SCALE GENOMIC DNA]</scope>
    <source>
        <strain evidence="2">JCM 17593</strain>
    </source>
</reference>
<gene>
    <name evidence="1" type="ORF">GCM10022288_08750</name>
</gene>
<dbReference type="SUPFAM" id="SSF56784">
    <property type="entry name" value="HAD-like"/>
    <property type="match status" value="1"/>
</dbReference>
<dbReference type="InterPro" id="IPR050155">
    <property type="entry name" value="HAD-like_hydrolase_sf"/>
</dbReference>
<dbReference type="InterPro" id="IPR036412">
    <property type="entry name" value="HAD-like_sf"/>
</dbReference>
<comment type="caution">
    <text evidence="1">The sequence shown here is derived from an EMBL/GenBank/DDBJ whole genome shotgun (WGS) entry which is preliminary data.</text>
</comment>
<dbReference type="PANTHER" id="PTHR43434:SF19">
    <property type="entry name" value="PHOSPHONOACETALDEHYDE HYDROLASE"/>
    <property type="match status" value="1"/>
</dbReference>
<protein>
    <submittedName>
        <fullName evidence="1">Phosphonatase-like hydrolase</fullName>
    </submittedName>
</protein>
<dbReference type="InterPro" id="IPR022468">
    <property type="entry name" value="PhnX-like"/>
</dbReference>
<dbReference type="SFLD" id="SFLDG01129">
    <property type="entry name" value="C1.5:_HAD__Beta-PGM__Phosphata"/>
    <property type="match status" value="1"/>
</dbReference>
<proteinExistence type="predicted"/>
<dbReference type="RefSeq" id="WP_344774193.1">
    <property type="nucleotide sequence ID" value="NZ_BAABBX010000005.1"/>
</dbReference>
<dbReference type="Pfam" id="PF00702">
    <property type="entry name" value="Hydrolase"/>
    <property type="match status" value="1"/>
</dbReference>
<dbReference type="EMBL" id="BAABBX010000005">
    <property type="protein sequence ID" value="GAA4185922.1"/>
    <property type="molecule type" value="Genomic_DNA"/>
</dbReference>
<dbReference type="SFLD" id="SFLDS00003">
    <property type="entry name" value="Haloacid_Dehalogenase"/>
    <property type="match status" value="1"/>
</dbReference>
<sequence>MTIRLVSLDMAGTTIAEAGTVYAVLRSTVEEATGTTISDELLSTWGGTSKHAAIGGLLEALGEDASRQDALFDEFRSTLRAQYLADRPAVIPGVREAVAALRAAGVKVALQTGYSRDVAELLLEIVGWQLGSGDGETGDVDALVTSDEVTASRPAPFLIYRGMELTGVASAAEVLVAGDTANDLGAGVAAGARYVVGVLTGAYTAEQLGRHRHTHLLPSVADIPGLLARDGELPA</sequence>
<dbReference type="NCBIfam" id="TIGR03351">
    <property type="entry name" value="PhnX-like"/>
    <property type="match status" value="1"/>
</dbReference>
<keyword evidence="2" id="KW-1185">Reference proteome</keyword>
<name>A0ABP8ALI9_9MICO</name>
<dbReference type="Proteomes" id="UP001500213">
    <property type="component" value="Unassembled WGS sequence"/>
</dbReference>
<organism evidence="1 2">
    <name type="scientific">Gryllotalpicola kribbensis</name>
    <dbReference type="NCBI Taxonomy" id="993084"/>
    <lineage>
        <taxon>Bacteria</taxon>
        <taxon>Bacillati</taxon>
        <taxon>Actinomycetota</taxon>
        <taxon>Actinomycetes</taxon>
        <taxon>Micrococcales</taxon>
        <taxon>Microbacteriaceae</taxon>
        <taxon>Gryllotalpicola</taxon>
    </lineage>
</organism>
<evidence type="ECO:0000313" key="1">
    <source>
        <dbReference type="EMBL" id="GAA4185922.1"/>
    </source>
</evidence>
<evidence type="ECO:0000313" key="2">
    <source>
        <dbReference type="Proteomes" id="UP001500213"/>
    </source>
</evidence>
<dbReference type="InterPro" id="IPR023214">
    <property type="entry name" value="HAD_sf"/>
</dbReference>
<dbReference type="Gene3D" id="3.40.50.1000">
    <property type="entry name" value="HAD superfamily/HAD-like"/>
    <property type="match status" value="1"/>
</dbReference>
<dbReference type="PANTHER" id="PTHR43434">
    <property type="entry name" value="PHOSPHOGLYCOLATE PHOSPHATASE"/>
    <property type="match status" value="1"/>
</dbReference>